<dbReference type="PANTHER" id="PTHR34853">
    <property type="match status" value="1"/>
</dbReference>
<feature type="region of interest" description="Disordered" evidence="1">
    <location>
        <begin position="429"/>
        <end position="470"/>
    </location>
</feature>
<protein>
    <submittedName>
        <fullName evidence="2">Lipase</fullName>
    </submittedName>
</protein>
<dbReference type="InterPro" id="IPR005152">
    <property type="entry name" value="Lipase_secreted"/>
</dbReference>
<keyword evidence="3" id="KW-1185">Reference proteome</keyword>
<dbReference type="AlphaFoldDB" id="A0A3M2L243"/>
<comment type="caution">
    <text evidence="2">The sequence shown here is derived from an EMBL/GenBank/DDBJ whole genome shotgun (WGS) entry which is preliminary data.</text>
</comment>
<dbReference type="Gene3D" id="1.10.260.130">
    <property type="match status" value="1"/>
</dbReference>
<evidence type="ECO:0000313" key="2">
    <source>
        <dbReference type="EMBL" id="RMI29885.1"/>
    </source>
</evidence>
<dbReference type="GO" id="GO:0004806">
    <property type="term" value="F:triacylglycerol lipase activity"/>
    <property type="evidence" value="ECO:0007669"/>
    <property type="project" value="InterPro"/>
</dbReference>
<dbReference type="EMBL" id="RFFH01000012">
    <property type="protein sequence ID" value="RMI29885.1"/>
    <property type="molecule type" value="Genomic_DNA"/>
</dbReference>
<proteinExistence type="predicted"/>
<dbReference type="SUPFAM" id="SSF53474">
    <property type="entry name" value="alpha/beta-Hydrolases"/>
    <property type="match status" value="1"/>
</dbReference>
<accession>A0A3M2L243</accession>
<dbReference type="Proteomes" id="UP000279275">
    <property type="component" value="Unassembled WGS sequence"/>
</dbReference>
<name>A0A3M2L243_9NOCA</name>
<reference evidence="2 3" key="1">
    <citation type="submission" date="2018-10" db="EMBL/GenBank/DDBJ databases">
        <title>Isolation from cow dung.</title>
        <authorList>
            <person name="Ling L."/>
        </authorList>
    </citation>
    <scope>NUCLEOTIDE SEQUENCE [LARGE SCALE GENOMIC DNA]</scope>
    <source>
        <strain evidence="2 3">NEAU-LL90</strain>
    </source>
</reference>
<evidence type="ECO:0000256" key="1">
    <source>
        <dbReference type="SAM" id="MobiDB-lite"/>
    </source>
</evidence>
<organism evidence="2 3">
    <name type="scientific">Nocardia stercoris</name>
    <dbReference type="NCBI Taxonomy" id="2483361"/>
    <lineage>
        <taxon>Bacteria</taxon>
        <taxon>Bacillati</taxon>
        <taxon>Actinomycetota</taxon>
        <taxon>Actinomycetes</taxon>
        <taxon>Mycobacteriales</taxon>
        <taxon>Nocardiaceae</taxon>
        <taxon>Nocardia</taxon>
    </lineage>
</organism>
<sequence>MRRPSVSVLVMIGSSPRPLCPRPGRGENNTYVCSVSYRGSGRHYVPRFSMSAPSLRNALVSAAAAAALVVPAVAHADAPPGTVVATRPATSAEGVTGAATVQYVTYRTQNSLNQPATAGALVYTPPGAAPAGGWPVVAWEHGTVGVAENCAPSLAGLGDDTYPTLISTWLAHGYAVVAPDYIGLGTPGPHAYLDGHAEGNATVDAVRAAHGTTPGLSTRWAVVGHSQGGQAALFTASEASSRAPELDFRGTATYAPGASVVDLMLLVGRPGLPDVLSPDMKAYGVYALLGLSAARPDFDLNSYLTPYGQQVLARIRPLCLDAAVTALDGVDIAAMFARPLAEGDFEAIARPVMDVPTSGYDRPILIAQGDADTDVPAPLVYNLVVQLYAHGVNPDVHNYVADDHETILTTARSTVDTYLDTILHATGDTTSTGSAGAGSSVSAAGSAAGLSSAGSGSADAGLESTALSAG</sequence>
<dbReference type="Gene3D" id="3.40.50.1820">
    <property type="entry name" value="alpha/beta hydrolase"/>
    <property type="match status" value="1"/>
</dbReference>
<dbReference type="GO" id="GO:0016042">
    <property type="term" value="P:lipid catabolic process"/>
    <property type="evidence" value="ECO:0007669"/>
    <property type="project" value="InterPro"/>
</dbReference>
<gene>
    <name evidence="2" type="ORF">EBN03_24130</name>
</gene>
<dbReference type="InterPro" id="IPR029058">
    <property type="entry name" value="AB_hydrolase_fold"/>
</dbReference>
<dbReference type="Pfam" id="PF03583">
    <property type="entry name" value="LIP"/>
    <property type="match status" value="1"/>
</dbReference>
<evidence type="ECO:0000313" key="3">
    <source>
        <dbReference type="Proteomes" id="UP000279275"/>
    </source>
</evidence>
<feature type="compositionally biased region" description="Low complexity" evidence="1">
    <location>
        <begin position="429"/>
        <end position="462"/>
    </location>
</feature>
<dbReference type="PANTHER" id="PTHR34853:SF1">
    <property type="entry name" value="LIPASE 5"/>
    <property type="match status" value="1"/>
</dbReference>